<sequence>MEEVQLHELNLEERLCLPLATMPCLFILLSLKGERNSIQDLNFVLIILVIFFFLHMQGFTWLISL</sequence>
<proteinExistence type="evidence at transcript level"/>
<keyword evidence="1" id="KW-0472">Membrane</keyword>
<accession>I3S1C8</accession>
<organism evidence="2">
    <name type="scientific">Lotus japonicus</name>
    <name type="common">Lotus corniculatus var. japonicus</name>
    <dbReference type="NCBI Taxonomy" id="34305"/>
    <lineage>
        <taxon>Eukaryota</taxon>
        <taxon>Viridiplantae</taxon>
        <taxon>Streptophyta</taxon>
        <taxon>Embryophyta</taxon>
        <taxon>Tracheophyta</taxon>
        <taxon>Spermatophyta</taxon>
        <taxon>Magnoliopsida</taxon>
        <taxon>eudicotyledons</taxon>
        <taxon>Gunneridae</taxon>
        <taxon>Pentapetalae</taxon>
        <taxon>rosids</taxon>
        <taxon>fabids</taxon>
        <taxon>Fabales</taxon>
        <taxon>Fabaceae</taxon>
        <taxon>Papilionoideae</taxon>
        <taxon>50 kb inversion clade</taxon>
        <taxon>NPAAA clade</taxon>
        <taxon>Hologalegina</taxon>
        <taxon>robinioid clade</taxon>
        <taxon>Loteae</taxon>
        <taxon>Lotus</taxon>
    </lineage>
</organism>
<dbReference type="AlphaFoldDB" id="I3S1C8"/>
<protein>
    <submittedName>
        <fullName evidence="2">Uncharacterized protein</fullName>
    </submittedName>
</protein>
<keyword evidence="1" id="KW-0812">Transmembrane</keyword>
<feature type="transmembrane region" description="Helical" evidence="1">
    <location>
        <begin position="43"/>
        <end position="63"/>
    </location>
</feature>
<dbReference type="EMBL" id="BT134275">
    <property type="protein sequence ID" value="AFK34070.1"/>
    <property type="molecule type" value="mRNA"/>
</dbReference>
<reference evidence="2" key="1">
    <citation type="submission" date="2012-05" db="EMBL/GenBank/DDBJ databases">
        <authorList>
            <person name="Krishnakumar V."/>
            <person name="Cheung F."/>
            <person name="Xiao Y."/>
            <person name="Chan A."/>
            <person name="Moskal W.A."/>
            <person name="Town C.D."/>
        </authorList>
    </citation>
    <scope>NUCLEOTIDE SEQUENCE</scope>
</reference>
<evidence type="ECO:0000256" key="1">
    <source>
        <dbReference type="SAM" id="Phobius"/>
    </source>
</evidence>
<name>I3S1C8_LOTJA</name>
<keyword evidence="1" id="KW-1133">Transmembrane helix</keyword>
<evidence type="ECO:0000313" key="2">
    <source>
        <dbReference type="EMBL" id="AFK34070.1"/>
    </source>
</evidence>